<evidence type="ECO:0000256" key="4">
    <source>
        <dbReference type="ARBA" id="ARBA00022676"/>
    </source>
</evidence>
<evidence type="ECO:0000313" key="15">
    <source>
        <dbReference type="Proteomes" id="UP001153737"/>
    </source>
</evidence>
<dbReference type="EMBL" id="OU896708">
    <property type="protein sequence ID" value="CAH1155902.1"/>
    <property type="molecule type" value="Genomic_DNA"/>
</dbReference>
<keyword evidence="6 11" id="KW-0812">Transmembrane</keyword>
<dbReference type="GO" id="GO:0005975">
    <property type="term" value="P:carbohydrate metabolic process"/>
    <property type="evidence" value="ECO:0007669"/>
    <property type="project" value="InterPro"/>
</dbReference>
<name>A0A9P0GQ17_PHACE</name>
<dbReference type="GO" id="GO:0016020">
    <property type="term" value="C:membrane"/>
    <property type="evidence" value="ECO:0007669"/>
    <property type="project" value="UniProtKB-SubCell"/>
</dbReference>
<evidence type="ECO:0000259" key="13">
    <source>
        <dbReference type="Pfam" id="PF13733"/>
    </source>
</evidence>
<dbReference type="GO" id="GO:0005794">
    <property type="term" value="C:Golgi apparatus"/>
    <property type="evidence" value="ECO:0007669"/>
    <property type="project" value="TreeGrafter"/>
</dbReference>
<proteinExistence type="inferred from homology"/>
<comment type="function">
    <text evidence="11">Catalyzes the transfer of galactose onto proteins or lipids.</text>
</comment>
<feature type="domain" description="Galactosyltransferase C-terminal" evidence="12">
    <location>
        <begin position="173"/>
        <end position="248"/>
    </location>
</feature>
<dbReference type="PANTHER" id="PTHR19300:SF30">
    <property type="entry name" value="BETA-1,4-GALACTOSYLTRANSFERASE 7"/>
    <property type="match status" value="1"/>
</dbReference>
<dbReference type="EC" id="2.4.1.-" evidence="11"/>
<dbReference type="PANTHER" id="PTHR19300">
    <property type="entry name" value="BETA-1,4-GALACTOSYLTRANSFERASE"/>
    <property type="match status" value="1"/>
</dbReference>
<keyword evidence="5 11" id="KW-0808">Transferase</keyword>
<dbReference type="GO" id="GO:0030166">
    <property type="term" value="P:proteoglycan biosynthetic process"/>
    <property type="evidence" value="ECO:0007669"/>
    <property type="project" value="TreeGrafter"/>
</dbReference>
<comment type="pathway">
    <text evidence="2 11">Protein modification; protein glycosylation.</text>
</comment>
<comment type="similarity">
    <text evidence="3 11">Belongs to the glycosyltransferase 7 family.</text>
</comment>
<keyword evidence="7 11" id="KW-0735">Signal-anchor</keyword>
<evidence type="ECO:0000256" key="11">
    <source>
        <dbReference type="RuleBase" id="RU368121"/>
    </source>
</evidence>
<evidence type="ECO:0000256" key="10">
    <source>
        <dbReference type="ARBA" id="ARBA00023180"/>
    </source>
</evidence>
<keyword evidence="9 11" id="KW-0472">Membrane</keyword>
<keyword evidence="10 11" id="KW-0325">Glycoprotein</keyword>
<keyword evidence="11" id="KW-0479">Metal-binding</keyword>
<evidence type="ECO:0000259" key="12">
    <source>
        <dbReference type="Pfam" id="PF02709"/>
    </source>
</evidence>
<dbReference type="InterPro" id="IPR029044">
    <property type="entry name" value="Nucleotide-diphossugar_trans"/>
</dbReference>
<evidence type="ECO:0000256" key="9">
    <source>
        <dbReference type="ARBA" id="ARBA00023136"/>
    </source>
</evidence>
<evidence type="ECO:0000256" key="7">
    <source>
        <dbReference type="ARBA" id="ARBA00022968"/>
    </source>
</evidence>
<evidence type="ECO:0000256" key="1">
    <source>
        <dbReference type="ARBA" id="ARBA00004606"/>
    </source>
</evidence>
<feature type="transmembrane region" description="Helical" evidence="11">
    <location>
        <begin position="12"/>
        <end position="36"/>
    </location>
</feature>
<evidence type="ECO:0000313" key="14">
    <source>
        <dbReference type="EMBL" id="CAH1155902.1"/>
    </source>
</evidence>
<evidence type="ECO:0000256" key="5">
    <source>
        <dbReference type="ARBA" id="ARBA00022679"/>
    </source>
</evidence>
<dbReference type="OrthoDB" id="6020664at2759"/>
<keyword evidence="11" id="KW-0464">Manganese</keyword>
<dbReference type="SUPFAM" id="SSF53448">
    <property type="entry name" value="Nucleotide-diphospho-sugar transferases"/>
    <property type="match status" value="1"/>
</dbReference>
<dbReference type="GO" id="GO:0046872">
    <property type="term" value="F:metal ion binding"/>
    <property type="evidence" value="ECO:0007669"/>
    <property type="project" value="UniProtKB-UniRule"/>
</dbReference>
<evidence type="ECO:0000256" key="2">
    <source>
        <dbReference type="ARBA" id="ARBA00004922"/>
    </source>
</evidence>
<sequence>MNLSLSKNSRLTYTYLSMIIISAMFLLSVVLNNILLNNGKGRKMTLFEEKTHSIYFLEQCNCPSDRIKYEIIPKSRKRLLTYKHRLAVLVPYRERFEELLEFAPFMCKFLNNQKINYDIYILNQVDHYRFNRASLINVGFLQIQADYDYIAMHDVDLLPLNSNLTYHYPEQPHHLAAPNLHPRYNYEKFIGGILLINRYHFQMVNGLSNRYWGWGLEDDEFYVRLKDAHLNISRPQNINTGRHDTFRHIHGRERKRDTVKCDNQREITRKRDRQTGLHDVKYTVNSSKELEIDGALVTVINIHLHCNHTATPWCDCSNKKPETEKTKKIKGK</sequence>
<keyword evidence="8 11" id="KW-1133">Transmembrane helix</keyword>
<keyword evidence="4 11" id="KW-0328">Glycosyltransferase</keyword>
<dbReference type="AlphaFoldDB" id="A0A9P0GQ17"/>
<dbReference type="InterPro" id="IPR003859">
    <property type="entry name" value="Galactosyl_T"/>
</dbReference>
<organism evidence="14 15">
    <name type="scientific">Phaedon cochleariae</name>
    <name type="common">Mustard beetle</name>
    <dbReference type="NCBI Taxonomy" id="80249"/>
    <lineage>
        <taxon>Eukaryota</taxon>
        <taxon>Metazoa</taxon>
        <taxon>Ecdysozoa</taxon>
        <taxon>Arthropoda</taxon>
        <taxon>Hexapoda</taxon>
        <taxon>Insecta</taxon>
        <taxon>Pterygota</taxon>
        <taxon>Neoptera</taxon>
        <taxon>Endopterygota</taxon>
        <taxon>Coleoptera</taxon>
        <taxon>Polyphaga</taxon>
        <taxon>Cucujiformia</taxon>
        <taxon>Chrysomeloidea</taxon>
        <taxon>Chrysomelidae</taxon>
        <taxon>Chrysomelinae</taxon>
        <taxon>Chrysomelini</taxon>
        <taxon>Phaedon</taxon>
    </lineage>
</organism>
<dbReference type="Proteomes" id="UP001153737">
    <property type="component" value="Chromosome 2"/>
</dbReference>
<dbReference type="InterPro" id="IPR027995">
    <property type="entry name" value="Galactosyl_T_N"/>
</dbReference>
<dbReference type="Gene3D" id="3.90.550.10">
    <property type="entry name" value="Spore Coat Polysaccharide Biosynthesis Protein SpsA, Chain A"/>
    <property type="match status" value="1"/>
</dbReference>
<comment type="cofactor">
    <cofactor evidence="11">
        <name>Mn(2+)</name>
        <dbReference type="ChEBI" id="CHEBI:29035"/>
    </cofactor>
</comment>
<evidence type="ECO:0000256" key="8">
    <source>
        <dbReference type="ARBA" id="ARBA00022989"/>
    </source>
</evidence>
<dbReference type="Pfam" id="PF02709">
    <property type="entry name" value="Glyco_transf_7C"/>
    <property type="match status" value="1"/>
</dbReference>
<evidence type="ECO:0000256" key="6">
    <source>
        <dbReference type="ARBA" id="ARBA00022692"/>
    </source>
</evidence>
<accession>A0A9P0GQ17</accession>
<gene>
    <name evidence="14" type="ORF">PHAECO_LOCUS6373</name>
</gene>
<dbReference type="PRINTS" id="PR02050">
    <property type="entry name" value="B14GALTRFASE"/>
</dbReference>
<dbReference type="GO" id="GO:0046525">
    <property type="term" value="F:xylosylprotein 4-beta-galactosyltransferase activity"/>
    <property type="evidence" value="ECO:0007669"/>
    <property type="project" value="TreeGrafter"/>
</dbReference>
<dbReference type="Pfam" id="PF13733">
    <property type="entry name" value="Glyco_transf_7N"/>
    <property type="match status" value="1"/>
</dbReference>
<comment type="subcellular location">
    <subcellularLocation>
        <location evidence="1 11">Membrane</location>
        <topology evidence="1 11">Single-pass type II membrane protein</topology>
    </subcellularLocation>
</comment>
<reference evidence="14" key="2">
    <citation type="submission" date="2022-10" db="EMBL/GenBank/DDBJ databases">
        <authorList>
            <consortium name="ENA_rothamsted_submissions"/>
            <consortium name="culmorum"/>
            <person name="King R."/>
        </authorList>
    </citation>
    <scope>NUCLEOTIDE SEQUENCE</scope>
</reference>
<reference evidence="14" key="1">
    <citation type="submission" date="2022-01" db="EMBL/GenBank/DDBJ databases">
        <authorList>
            <person name="King R."/>
        </authorList>
    </citation>
    <scope>NUCLEOTIDE SEQUENCE</scope>
</reference>
<evidence type="ECO:0000256" key="3">
    <source>
        <dbReference type="ARBA" id="ARBA00005735"/>
    </source>
</evidence>
<keyword evidence="15" id="KW-1185">Reference proteome</keyword>
<feature type="domain" description="Galactosyltransferase N-terminal" evidence="13">
    <location>
        <begin position="83"/>
        <end position="167"/>
    </location>
</feature>
<protein>
    <recommendedName>
        <fullName evidence="11">Beta-1,4-N-acetylgalactosaminyltransferase</fullName>
        <ecNumber evidence="11">2.4.1.-</ecNumber>
    </recommendedName>
    <alternativeName>
        <fullName evidence="11">Beta-4-GalNAcT</fullName>
    </alternativeName>
</protein>
<dbReference type="InterPro" id="IPR027791">
    <property type="entry name" value="Galactosyl_T_C"/>
</dbReference>